<feature type="transmembrane region" description="Helical" evidence="3">
    <location>
        <begin position="6"/>
        <end position="25"/>
    </location>
</feature>
<dbReference type="GO" id="GO:0003756">
    <property type="term" value="F:protein disulfide isomerase activity"/>
    <property type="evidence" value="ECO:0007669"/>
    <property type="project" value="TreeGrafter"/>
</dbReference>
<dbReference type="InterPro" id="IPR051063">
    <property type="entry name" value="PDI"/>
</dbReference>
<accession>A0A6C0AJ86</accession>
<dbReference type="Pfam" id="PF00085">
    <property type="entry name" value="Thioredoxin"/>
    <property type="match status" value="1"/>
</dbReference>
<keyword evidence="3" id="KW-0472">Membrane</keyword>
<dbReference type="EMBL" id="MN740645">
    <property type="protein sequence ID" value="QHS79520.1"/>
    <property type="molecule type" value="Genomic_DNA"/>
</dbReference>
<dbReference type="Gene3D" id="3.40.30.10">
    <property type="entry name" value="Glutaredoxin"/>
    <property type="match status" value="1"/>
</dbReference>
<dbReference type="InterPro" id="IPR036249">
    <property type="entry name" value="Thioredoxin-like_sf"/>
</dbReference>
<organism evidence="5">
    <name type="scientific">viral metagenome</name>
    <dbReference type="NCBI Taxonomy" id="1070528"/>
    <lineage>
        <taxon>unclassified sequences</taxon>
        <taxon>metagenomes</taxon>
        <taxon>organismal metagenomes</taxon>
    </lineage>
</organism>
<evidence type="ECO:0000256" key="3">
    <source>
        <dbReference type="SAM" id="Phobius"/>
    </source>
</evidence>
<keyword evidence="3" id="KW-1133">Transmembrane helix</keyword>
<sequence length="149" mass="16498">MNNILTAFIVSVCVVLTVILGYYLWTGILPGAKLIEQRPPLDSAELGDTQAKFMFFYAPWCPHCTTAKVPWASLKQLVENSGYTYGGKTVSFEDINADSNRGKAALYKIVAYPTFKIETKDKLFEMRGIPSVSNFRGFLKDALGAEKAS</sequence>
<dbReference type="InterPro" id="IPR013766">
    <property type="entry name" value="Thioredoxin_domain"/>
</dbReference>
<dbReference type="AlphaFoldDB" id="A0A6C0AJ86"/>
<name>A0A6C0AJ86_9ZZZZ</name>
<dbReference type="PANTHER" id="PTHR45672:SF3">
    <property type="entry name" value="THIOREDOXIN DOMAIN-CONTAINING PROTEIN 5"/>
    <property type="match status" value="1"/>
</dbReference>
<dbReference type="SUPFAM" id="SSF52833">
    <property type="entry name" value="Thioredoxin-like"/>
    <property type="match status" value="1"/>
</dbReference>
<feature type="domain" description="Thioredoxin" evidence="4">
    <location>
        <begin position="32"/>
        <end position="144"/>
    </location>
</feature>
<proteinExistence type="inferred from homology"/>
<reference evidence="5" key="1">
    <citation type="journal article" date="2020" name="Nature">
        <title>Giant virus diversity and host interactions through global metagenomics.</title>
        <authorList>
            <person name="Schulz F."/>
            <person name="Roux S."/>
            <person name="Paez-Espino D."/>
            <person name="Jungbluth S."/>
            <person name="Walsh D.A."/>
            <person name="Denef V.J."/>
            <person name="McMahon K.D."/>
            <person name="Konstantinidis K.T."/>
            <person name="Eloe-Fadrosh E.A."/>
            <person name="Kyrpides N.C."/>
            <person name="Woyke T."/>
        </authorList>
    </citation>
    <scope>NUCLEOTIDE SEQUENCE</scope>
    <source>
        <strain evidence="5">GVMAG-S-1035237-23</strain>
    </source>
</reference>
<dbReference type="CDD" id="cd02961">
    <property type="entry name" value="PDI_a_family"/>
    <property type="match status" value="1"/>
</dbReference>
<evidence type="ECO:0000313" key="5">
    <source>
        <dbReference type="EMBL" id="QHS79520.1"/>
    </source>
</evidence>
<dbReference type="GO" id="GO:0005783">
    <property type="term" value="C:endoplasmic reticulum"/>
    <property type="evidence" value="ECO:0007669"/>
    <property type="project" value="TreeGrafter"/>
</dbReference>
<comment type="similarity">
    <text evidence="1">Belongs to the protein disulfide isomerase family.</text>
</comment>
<evidence type="ECO:0000259" key="4">
    <source>
        <dbReference type="PROSITE" id="PS51352"/>
    </source>
</evidence>
<dbReference type="PROSITE" id="PS51352">
    <property type="entry name" value="THIOREDOXIN_2"/>
    <property type="match status" value="1"/>
</dbReference>
<keyword evidence="2" id="KW-0732">Signal</keyword>
<evidence type="ECO:0000256" key="2">
    <source>
        <dbReference type="ARBA" id="ARBA00022729"/>
    </source>
</evidence>
<keyword evidence="3" id="KW-0812">Transmembrane</keyword>
<dbReference type="PANTHER" id="PTHR45672">
    <property type="entry name" value="PROTEIN DISULFIDE-ISOMERASE C17H9.14C-RELATED"/>
    <property type="match status" value="1"/>
</dbReference>
<dbReference type="GO" id="GO:0006457">
    <property type="term" value="P:protein folding"/>
    <property type="evidence" value="ECO:0007669"/>
    <property type="project" value="TreeGrafter"/>
</dbReference>
<evidence type="ECO:0000256" key="1">
    <source>
        <dbReference type="ARBA" id="ARBA00006347"/>
    </source>
</evidence>
<protein>
    <recommendedName>
        <fullName evidence="4">Thioredoxin domain-containing protein</fullName>
    </recommendedName>
</protein>